<dbReference type="SUPFAM" id="SSF109854">
    <property type="entry name" value="DinB/YfiT-like putative metalloenzymes"/>
    <property type="match status" value="1"/>
</dbReference>
<feature type="compositionally biased region" description="Polar residues" evidence="1">
    <location>
        <begin position="192"/>
        <end position="203"/>
    </location>
</feature>
<protein>
    <submittedName>
        <fullName evidence="3">TIGR03086 family protein</fullName>
    </submittedName>
</protein>
<dbReference type="InterPro" id="IPR024344">
    <property type="entry name" value="MDMPI_metal-binding"/>
</dbReference>
<evidence type="ECO:0000256" key="1">
    <source>
        <dbReference type="SAM" id="MobiDB-lite"/>
    </source>
</evidence>
<evidence type="ECO:0000313" key="4">
    <source>
        <dbReference type="Proteomes" id="UP000253868"/>
    </source>
</evidence>
<dbReference type="RefSeq" id="WP_114659796.1">
    <property type="nucleotide sequence ID" value="NZ_CP031194.1"/>
</dbReference>
<dbReference type="AlphaFoldDB" id="A0A345HP27"/>
<name>A0A345HP27_9ACTN</name>
<feature type="domain" description="Mycothiol-dependent maleylpyruvate isomerase metal-binding" evidence="2">
    <location>
        <begin position="14"/>
        <end position="129"/>
    </location>
</feature>
<dbReference type="EMBL" id="CP031194">
    <property type="protein sequence ID" value="AXG78451.1"/>
    <property type="molecule type" value="Genomic_DNA"/>
</dbReference>
<keyword evidence="4" id="KW-1185">Reference proteome</keyword>
<evidence type="ECO:0000259" key="2">
    <source>
        <dbReference type="Pfam" id="PF11716"/>
    </source>
</evidence>
<dbReference type="NCBIfam" id="TIGR03083">
    <property type="entry name" value="maleylpyruvate isomerase family mycothiol-dependent enzyme"/>
    <property type="match status" value="1"/>
</dbReference>
<proteinExistence type="predicted"/>
<dbReference type="InterPro" id="IPR017520">
    <property type="entry name" value="CHP03086"/>
</dbReference>
<accession>A0A345HP27</accession>
<dbReference type="GO" id="GO:0046872">
    <property type="term" value="F:metal ion binding"/>
    <property type="evidence" value="ECO:0007669"/>
    <property type="project" value="InterPro"/>
</dbReference>
<dbReference type="Pfam" id="PF11716">
    <property type="entry name" value="MDMPI_N"/>
    <property type="match status" value="1"/>
</dbReference>
<organism evidence="3 4">
    <name type="scientific">Streptomyces paludis</name>
    <dbReference type="NCBI Taxonomy" id="2282738"/>
    <lineage>
        <taxon>Bacteria</taxon>
        <taxon>Bacillati</taxon>
        <taxon>Actinomycetota</taxon>
        <taxon>Actinomycetes</taxon>
        <taxon>Kitasatosporales</taxon>
        <taxon>Streptomycetaceae</taxon>
        <taxon>Streptomyces</taxon>
    </lineage>
</organism>
<gene>
    <name evidence="3" type="ORF">DVK44_12845</name>
</gene>
<feature type="region of interest" description="Disordered" evidence="1">
    <location>
        <begin position="183"/>
        <end position="203"/>
    </location>
</feature>
<dbReference type="Proteomes" id="UP000253868">
    <property type="component" value="Chromosome"/>
</dbReference>
<reference evidence="4" key="1">
    <citation type="submission" date="2018-07" db="EMBL/GenBank/DDBJ databases">
        <authorList>
            <person name="Zhao J."/>
        </authorList>
    </citation>
    <scope>NUCLEOTIDE SEQUENCE [LARGE SCALE GENOMIC DNA]</scope>
    <source>
        <strain evidence="4">GSSD-12</strain>
    </source>
</reference>
<dbReference type="KEGG" id="spad:DVK44_12845"/>
<dbReference type="InterPro" id="IPR034660">
    <property type="entry name" value="DinB/YfiT-like"/>
</dbReference>
<dbReference type="InterPro" id="IPR017517">
    <property type="entry name" value="Maleyloyr_isom"/>
</dbReference>
<evidence type="ECO:0000313" key="3">
    <source>
        <dbReference type="EMBL" id="AXG78451.1"/>
    </source>
</evidence>
<dbReference type="Gene3D" id="1.20.120.450">
    <property type="entry name" value="dinb family like domain"/>
    <property type="match status" value="1"/>
</dbReference>
<sequence length="203" mass="21108">MNDKISNLSELLAVAGDRTVAVVRGITDEQLAAATPCGEYDVDALVGHLLQVVENFQELARKRDADFGTAPERLTGEWRDRFAAETVRLVAAWAAPDAEEGMSGAMGLPARTVGAMALGDLTVHGWDLARATGQPYEPDAAVVAAVGAEFAALAPMARSMGVFGEPVAVAEGAGPFAELLGLTGRDPRWTRPETSSSTAAAGT</sequence>
<dbReference type="OrthoDB" id="5185819at2"/>
<dbReference type="NCBIfam" id="TIGR03086">
    <property type="entry name" value="TIGR03086 family metal-binding protein"/>
    <property type="match status" value="1"/>
</dbReference>